<evidence type="ECO:0000313" key="6">
    <source>
        <dbReference type="Proteomes" id="UP001056429"/>
    </source>
</evidence>
<reference evidence="5" key="1">
    <citation type="journal article" date="2021" name="mSystems">
        <title>Bacteria and Archaea Synergistically Convert Glycine Betaine to Biogenic Methane in the Formosa Cold Seep of the South China Sea.</title>
        <authorList>
            <person name="Li L."/>
            <person name="Zhang W."/>
            <person name="Zhang S."/>
            <person name="Song L."/>
            <person name="Sun Q."/>
            <person name="Zhang H."/>
            <person name="Xiang H."/>
            <person name="Dong X."/>
        </authorList>
    </citation>
    <scope>NUCLEOTIDE SEQUENCE</scope>
    <source>
        <strain evidence="5">ZWT</strain>
    </source>
</reference>
<feature type="domain" description="DNA mismatch repair proteins mutS family" evidence="4">
    <location>
        <begin position="283"/>
        <end position="487"/>
    </location>
</feature>
<evidence type="ECO:0000256" key="2">
    <source>
        <dbReference type="ARBA" id="ARBA00022840"/>
    </source>
</evidence>
<dbReference type="GO" id="GO:0030983">
    <property type="term" value="F:mismatched DNA binding"/>
    <property type="evidence" value="ECO:0007669"/>
    <property type="project" value="InterPro"/>
</dbReference>
<dbReference type="GO" id="GO:0005524">
    <property type="term" value="F:ATP binding"/>
    <property type="evidence" value="ECO:0007669"/>
    <property type="project" value="UniProtKB-KW"/>
</dbReference>
<dbReference type="PANTHER" id="PTHR11361">
    <property type="entry name" value="DNA MISMATCH REPAIR PROTEIN MUTS FAMILY MEMBER"/>
    <property type="match status" value="1"/>
</dbReference>
<reference evidence="5" key="2">
    <citation type="submission" date="2021-04" db="EMBL/GenBank/DDBJ databases">
        <authorList>
            <person name="Dong X."/>
        </authorList>
    </citation>
    <scope>NUCLEOTIDE SEQUENCE</scope>
    <source>
        <strain evidence="5">ZWT</strain>
    </source>
</reference>
<dbReference type="AlphaFoldDB" id="A0A9J6P0S2"/>
<comment type="caution">
    <text evidence="5">The sequence shown here is derived from an EMBL/GenBank/DDBJ whole genome shotgun (WGS) entry which is preliminary data.</text>
</comment>
<dbReference type="RefSeq" id="WP_250859181.1">
    <property type="nucleotide sequence ID" value="NZ_JAGSOJ010000002.1"/>
</dbReference>
<dbReference type="SMART" id="SM00534">
    <property type="entry name" value="MUTSac"/>
    <property type="match status" value="1"/>
</dbReference>
<gene>
    <name evidence="5" type="ORF">KDK92_10380</name>
</gene>
<dbReference type="Gene3D" id="3.40.50.300">
    <property type="entry name" value="P-loop containing nucleotide triphosphate hydrolases"/>
    <property type="match status" value="1"/>
</dbReference>
<proteinExistence type="predicted"/>
<dbReference type="PANTHER" id="PTHR11361:SF14">
    <property type="entry name" value="DNA MISMATCH REPAIR PROTEIN MUTS, TYPE 2"/>
    <property type="match status" value="1"/>
</dbReference>
<keyword evidence="1" id="KW-0547">Nucleotide-binding</keyword>
<dbReference type="GO" id="GO:0006298">
    <property type="term" value="P:mismatch repair"/>
    <property type="evidence" value="ECO:0007669"/>
    <property type="project" value="InterPro"/>
</dbReference>
<evidence type="ECO:0000259" key="4">
    <source>
        <dbReference type="SMART" id="SM00534"/>
    </source>
</evidence>
<dbReference type="Pfam" id="PF00488">
    <property type="entry name" value="MutS_V"/>
    <property type="match status" value="1"/>
</dbReference>
<evidence type="ECO:0000256" key="1">
    <source>
        <dbReference type="ARBA" id="ARBA00022741"/>
    </source>
</evidence>
<dbReference type="InterPro" id="IPR036187">
    <property type="entry name" value="DNA_mismatch_repair_MutS_sf"/>
</dbReference>
<name>A0A9J6P0S2_9CLOT</name>
<dbReference type="EMBL" id="JAGSOJ010000002">
    <property type="protein sequence ID" value="MCM1990139.1"/>
    <property type="molecule type" value="Genomic_DNA"/>
</dbReference>
<dbReference type="GO" id="GO:0140664">
    <property type="term" value="F:ATP-dependent DNA damage sensor activity"/>
    <property type="evidence" value="ECO:0007669"/>
    <property type="project" value="InterPro"/>
</dbReference>
<dbReference type="InterPro" id="IPR027417">
    <property type="entry name" value="P-loop_NTPase"/>
</dbReference>
<evidence type="ECO:0000256" key="3">
    <source>
        <dbReference type="ARBA" id="ARBA00023125"/>
    </source>
</evidence>
<evidence type="ECO:0000313" key="5">
    <source>
        <dbReference type="EMBL" id="MCM1990139.1"/>
    </source>
</evidence>
<protein>
    <recommendedName>
        <fullName evidence="4">DNA mismatch repair proteins mutS family domain-containing protein</fullName>
    </recommendedName>
</protein>
<organism evidence="5 6">
    <name type="scientific">Oceanirhabdus seepicola</name>
    <dbReference type="NCBI Taxonomy" id="2828781"/>
    <lineage>
        <taxon>Bacteria</taxon>
        <taxon>Bacillati</taxon>
        <taxon>Bacillota</taxon>
        <taxon>Clostridia</taxon>
        <taxon>Eubacteriales</taxon>
        <taxon>Clostridiaceae</taxon>
        <taxon>Oceanirhabdus</taxon>
    </lineage>
</organism>
<dbReference type="SUPFAM" id="SSF52540">
    <property type="entry name" value="P-loop containing nucleoside triphosphate hydrolases"/>
    <property type="match status" value="1"/>
</dbReference>
<accession>A0A9J6P0S2</accession>
<dbReference type="InterPro" id="IPR000432">
    <property type="entry name" value="DNA_mismatch_repair_MutS_C"/>
</dbReference>
<keyword evidence="6" id="KW-1185">Reference proteome</keyword>
<dbReference type="InterPro" id="IPR045076">
    <property type="entry name" value="MutS"/>
</dbReference>
<dbReference type="SUPFAM" id="SSF48334">
    <property type="entry name" value="DNA repair protein MutS, domain III"/>
    <property type="match status" value="1"/>
</dbReference>
<keyword evidence="3" id="KW-0238">DNA-binding</keyword>
<keyword evidence="2" id="KW-0067">ATP-binding</keyword>
<dbReference type="Proteomes" id="UP001056429">
    <property type="component" value="Unassembled WGS sequence"/>
</dbReference>
<sequence>MRFLAEEQRKEVGFQYVLDSLNIITPFGMDEKKNIKPYNKEHKKLLQREFDIIEEIIHSRSNNERIYNEIFRQFMKIKDIRNTVKRCKGGECLDEVELFEIKIFSMICEEIRCLVCDLELNIEELALKNTEDVVELLDPQGKRMATFYVYEEYSAKLKEVRNKKRSIEEKIYKEKDLHNTQILKEERLEFVVQEEEEEWDVRKNLSEKIRAFCVIIEENIDKIGKLDLAISKTDIAKQYGGVKPTISSDMTIRLKDGINPEVVDLIKARNKGEFTPISIELYNGSTIITGANMGGKSITLKTIVLNLLLFQSGFYIFAKEGELPQFDFIYLISDDMQSISKGLSTFGAEIMGLKQITESVKRGDGFVAFDEFARGTNPFEGRNLVKVVTEFFHKFNSICLFATHYDGVVNDKMDHYQVKGLKDVNFEQLKRKIQLEKSKSVEIIQKHMDYRLERVMGKDSVPKDALNIAMLLGIDEEISRKIKELYGEEEEE</sequence>